<name>N0BB55_9EURY</name>
<keyword evidence="4 7" id="KW-0808">Transferase</keyword>
<evidence type="ECO:0000256" key="5">
    <source>
        <dbReference type="ARBA" id="ARBA00022898"/>
    </source>
</evidence>
<dbReference type="KEGG" id="ast:Asulf_00199"/>
<comment type="similarity">
    <text evidence="7">Belongs to the class-II pyridoxal-phosphate-dependent aminotransferase family. Histidinol-phosphate aminotransferase subfamily.</text>
</comment>
<dbReference type="InterPro" id="IPR005861">
    <property type="entry name" value="HisP_aminotrans"/>
</dbReference>
<evidence type="ECO:0000313" key="9">
    <source>
        <dbReference type="EMBL" id="AGK60233.1"/>
    </source>
</evidence>
<dbReference type="HAMAP" id="MF_01023">
    <property type="entry name" value="HisC_aminotrans_2"/>
    <property type="match status" value="1"/>
</dbReference>
<dbReference type="STRING" id="387631.Asulf_00199"/>
<dbReference type="InterPro" id="IPR004838">
    <property type="entry name" value="NHTrfase_class1_PyrdxlP-BS"/>
</dbReference>
<evidence type="ECO:0000256" key="3">
    <source>
        <dbReference type="ARBA" id="ARBA00022605"/>
    </source>
</evidence>
<evidence type="ECO:0000256" key="7">
    <source>
        <dbReference type="HAMAP-Rule" id="MF_01023"/>
    </source>
</evidence>
<dbReference type="AlphaFoldDB" id="N0BB55"/>
<dbReference type="HOGENOM" id="CLU_017584_3_1_2"/>
<keyword evidence="5 7" id="KW-0663">Pyridoxal phosphate</keyword>
<keyword evidence="2 7" id="KW-0032">Aminotransferase</keyword>
<keyword evidence="10" id="KW-1185">Reference proteome</keyword>
<dbReference type="CDD" id="cd00609">
    <property type="entry name" value="AAT_like"/>
    <property type="match status" value="1"/>
</dbReference>
<comment type="pathway">
    <text evidence="7">Amino-acid biosynthesis; L-histidine biosynthesis; L-histidine from 5-phospho-alpha-D-ribose 1-diphosphate: step 7/9.</text>
</comment>
<accession>N0BB55</accession>
<evidence type="ECO:0000256" key="4">
    <source>
        <dbReference type="ARBA" id="ARBA00022679"/>
    </source>
</evidence>
<sequence length="351" mass="40257">MVRNVIHFINPYDPGRFPEDLGISESKIISLSSNENPLLPPDDVKEAYIRAFDRINRYPHPFYDDLKELISEYVDVEKDMIAVGNGASEILKMICEVNLEAFDKVIIPMPGYTMYIVFSMLMDASIRLVEFPEYKVDAGKIEDGKLIFLCSPNNPTGNSIPEREVRRILESFSGLVVIDEAYAEFSKKSFLRLVDEFENLIVVRSFSKFFSMAGARVGYAVGNYETISAIEKVRLPFNISYISVAVAKACLDNLDYFIKVRDEIVREREWLYRELKKFDSLKVYPSDANFILVRFDDLSDSQEVSRYFESKGIILRDVTGLIGLDGVHYRITVGRREDNLKFLSALEKFLG</sequence>
<evidence type="ECO:0000313" key="10">
    <source>
        <dbReference type="Proteomes" id="UP000013307"/>
    </source>
</evidence>
<feature type="domain" description="Aminotransferase class I/classII large" evidence="8">
    <location>
        <begin position="27"/>
        <end position="343"/>
    </location>
</feature>
<organism evidence="9 10">
    <name type="scientific">Archaeoglobus sulfaticallidus PM70-1</name>
    <dbReference type="NCBI Taxonomy" id="387631"/>
    <lineage>
        <taxon>Archaea</taxon>
        <taxon>Methanobacteriati</taxon>
        <taxon>Methanobacteriota</taxon>
        <taxon>Archaeoglobi</taxon>
        <taxon>Archaeoglobales</taxon>
        <taxon>Archaeoglobaceae</taxon>
        <taxon>Archaeoglobus</taxon>
    </lineage>
</organism>
<dbReference type="PANTHER" id="PTHR42885">
    <property type="entry name" value="HISTIDINOL-PHOSPHATE AMINOTRANSFERASE-RELATED"/>
    <property type="match status" value="1"/>
</dbReference>
<dbReference type="InterPro" id="IPR015422">
    <property type="entry name" value="PyrdxlP-dep_Trfase_small"/>
</dbReference>
<evidence type="ECO:0000256" key="6">
    <source>
        <dbReference type="ARBA" id="ARBA00023102"/>
    </source>
</evidence>
<dbReference type="InterPro" id="IPR015424">
    <property type="entry name" value="PyrdxlP-dep_Trfase"/>
</dbReference>
<evidence type="ECO:0000256" key="2">
    <source>
        <dbReference type="ARBA" id="ARBA00022576"/>
    </source>
</evidence>
<keyword evidence="3 7" id="KW-0028">Amino-acid biosynthesis</keyword>
<comment type="catalytic activity">
    <reaction evidence="7">
        <text>L-histidinol phosphate + 2-oxoglutarate = 3-(imidazol-4-yl)-2-oxopropyl phosphate + L-glutamate</text>
        <dbReference type="Rhea" id="RHEA:23744"/>
        <dbReference type="ChEBI" id="CHEBI:16810"/>
        <dbReference type="ChEBI" id="CHEBI:29985"/>
        <dbReference type="ChEBI" id="CHEBI:57766"/>
        <dbReference type="ChEBI" id="CHEBI:57980"/>
        <dbReference type="EC" id="2.6.1.9"/>
    </reaction>
</comment>
<evidence type="ECO:0000256" key="1">
    <source>
        <dbReference type="ARBA" id="ARBA00001933"/>
    </source>
</evidence>
<reference evidence="9 10" key="1">
    <citation type="journal article" date="2013" name="Genome Announc.">
        <title>Complete Genome Sequence of the Thermophilic and Facultatively Chemolithoautotrophic Sulfate Reducer Archaeoglobus sulfaticallidus Strain PM70-1T.</title>
        <authorList>
            <person name="Stokke R."/>
            <person name="Hocking W.P."/>
            <person name="Steinsbu B.O."/>
            <person name="Steen I.H."/>
        </authorList>
    </citation>
    <scope>NUCLEOTIDE SEQUENCE [LARGE SCALE GENOMIC DNA]</scope>
    <source>
        <strain evidence="9">PM70-1</strain>
    </source>
</reference>
<feature type="modified residue" description="N6-(pyridoxal phosphate)lysine" evidence="7">
    <location>
        <position position="208"/>
    </location>
</feature>
<dbReference type="Proteomes" id="UP000013307">
    <property type="component" value="Chromosome"/>
</dbReference>
<dbReference type="Gene3D" id="3.90.1150.10">
    <property type="entry name" value="Aspartate Aminotransferase, domain 1"/>
    <property type="match status" value="1"/>
</dbReference>
<dbReference type="SUPFAM" id="SSF53383">
    <property type="entry name" value="PLP-dependent transferases"/>
    <property type="match status" value="1"/>
</dbReference>
<dbReference type="GO" id="GO:0004400">
    <property type="term" value="F:histidinol-phosphate transaminase activity"/>
    <property type="evidence" value="ECO:0007669"/>
    <property type="project" value="UniProtKB-UniRule"/>
</dbReference>
<dbReference type="OrthoDB" id="9929at2157"/>
<dbReference type="UniPathway" id="UPA00031">
    <property type="reaction ID" value="UER00012"/>
</dbReference>
<dbReference type="RefSeq" id="WP_015589832.1">
    <property type="nucleotide sequence ID" value="NC_021169.1"/>
</dbReference>
<dbReference type="GO" id="GO:0030170">
    <property type="term" value="F:pyridoxal phosphate binding"/>
    <property type="evidence" value="ECO:0007669"/>
    <property type="project" value="InterPro"/>
</dbReference>
<dbReference type="PANTHER" id="PTHR42885:SF2">
    <property type="entry name" value="HISTIDINOL-PHOSPHATE AMINOTRANSFERASE"/>
    <property type="match status" value="1"/>
</dbReference>
<dbReference type="EC" id="2.6.1.9" evidence="7"/>
<proteinExistence type="inferred from homology"/>
<dbReference type="Pfam" id="PF00155">
    <property type="entry name" value="Aminotran_1_2"/>
    <property type="match status" value="1"/>
</dbReference>
<dbReference type="NCBIfam" id="TIGR01141">
    <property type="entry name" value="hisC"/>
    <property type="match status" value="1"/>
</dbReference>
<dbReference type="PROSITE" id="PS00105">
    <property type="entry name" value="AA_TRANSFER_CLASS_1"/>
    <property type="match status" value="1"/>
</dbReference>
<gene>
    <name evidence="7" type="primary">hisC</name>
    <name evidence="9" type="ORF">Asulf_00199</name>
</gene>
<dbReference type="GO" id="GO:0000105">
    <property type="term" value="P:L-histidine biosynthetic process"/>
    <property type="evidence" value="ECO:0007669"/>
    <property type="project" value="UniProtKB-UniRule"/>
</dbReference>
<dbReference type="eggNOG" id="arCOG04273">
    <property type="taxonomic scope" value="Archaea"/>
</dbReference>
<comment type="cofactor">
    <cofactor evidence="1 7">
        <name>pyridoxal 5'-phosphate</name>
        <dbReference type="ChEBI" id="CHEBI:597326"/>
    </cofactor>
</comment>
<dbReference type="InterPro" id="IPR015421">
    <property type="entry name" value="PyrdxlP-dep_Trfase_major"/>
</dbReference>
<dbReference type="Gene3D" id="3.40.640.10">
    <property type="entry name" value="Type I PLP-dependent aspartate aminotransferase-like (Major domain)"/>
    <property type="match status" value="1"/>
</dbReference>
<evidence type="ECO:0000259" key="8">
    <source>
        <dbReference type="Pfam" id="PF00155"/>
    </source>
</evidence>
<dbReference type="GeneID" id="15391845"/>
<keyword evidence="6 7" id="KW-0368">Histidine biosynthesis</keyword>
<dbReference type="InterPro" id="IPR004839">
    <property type="entry name" value="Aminotransferase_I/II_large"/>
</dbReference>
<protein>
    <recommendedName>
        <fullName evidence="7">Histidinol-phosphate aminotransferase</fullName>
        <ecNumber evidence="7">2.6.1.9</ecNumber>
    </recommendedName>
    <alternativeName>
        <fullName evidence="7">Imidazole acetol-phosphate transaminase</fullName>
    </alternativeName>
</protein>
<dbReference type="EMBL" id="CP005290">
    <property type="protein sequence ID" value="AGK60233.1"/>
    <property type="molecule type" value="Genomic_DNA"/>
</dbReference>